<dbReference type="EMBL" id="BSNS01000002">
    <property type="protein sequence ID" value="GLQ53155.1"/>
    <property type="molecule type" value="Genomic_DNA"/>
</dbReference>
<reference evidence="2" key="1">
    <citation type="journal article" date="2019" name="Int. J. Syst. Evol. Microbiol.">
        <title>The Global Catalogue of Microorganisms (GCM) 10K type strain sequencing project: providing services to taxonomists for standard genome sequencing and annotation.</title>
        <authorList>
            <consortium name="The Broad Institute Genomics Platform"/>
            <consortium name="The Broad Institute Genome Sequencing Center for Infectious Disease"/>
            <person name="Wu L."/>
            <person name="Ma J."/>
        </authorList>
    </citation>
    <scope>NUCLEOTIDE SEQUENCE [LARGE SCALE GENOMIC DNA]</scope>
    <source>
        <strain evidence="2">NBRC 112416</strain>
    </source>
</reference>
<evidence type="ECO:0000313" key="1">
    <source>
        <dbReference type="EMBL" id="GLQ53155.1"/>
    </source>
</evidence>
<evidence type="ECO:0008006" key="3">
    <source>
        <dbReference type="Google" id="ProtNLM"/>
    </source>
</evidence>
<organism evidence="1 2">
    <name type="scientific">Devosia nitrariae</name>
    <dbReference type="NCBI Taxonomy" id="2071872"/>
    <lineage>
        <taxon>Bacteria</taxon>
        <taxon>Pseudomonadati</taxon>
        <taxon>Pseudomonadota</taxon>
        <taxon>Alphaproteobacteria</taxon>
        <taxon>Hyphomicrobiales</taxon>
        <taxon>Devosiaceae</taxon>
        <taxon>Devosia</taxon>
    </lineage>
</organism>
<evidence type="ECO:0000313" key="2">
    <source>
        <dbReference type="Proteomes" id="UP001156691"/>
    </source>
</evidence>
<protein>
    <recommendedName>
        <fullName evidence="3">ParB-like nuclease family protein</fullName>
    </recommendedName>
</protein>
<name>A0ABQ5W0F0_9HYPH</name>
<keyword evidence="2" id="KW-1185">Reference proteome</keyword>
<gene>
    <name evidence="1" type="ORF">GCM10010862_04130</name>
</gene>
<sequence length="160" mass="18216">MPADAPIEFRRITDREELGQLFTSCRATARRVERPISHPFARPLRVHGVAARMDEYSNSNRGRFLALVDYFKSSADPVALRLPAYRLADGDALLLDGNHRATALWMSGLSVDVTLAMLCGPIDRRMLIDLKYWDGGWRRFLNRIRWGTTSDRARQATHSS</sequence>
<proteinExistence type="predicted"/>
<comment type="caution">
    <text evidence="1">The sequence shown here is derived from an EMBL/GenBank/DDBJ whole genome shotgun (WGS) entry which is preliminary data.</text>
</comment>
<dbReference type="Proteomes" id="UP001156691">
    <property type="component" value="Unassembled WGS sequence"/>
</dbReference>
<accession>A0ABQ5W0F0</accession>